<feature type="transmembrane region" description="Helical" evidence="1">
    <location>
        <begin position="29"/>
        <end position="49"/>
    </location>
</feature>
<reference evidence="2" key="1">
    <citation type="submission" date="2018-01" db="EMBL/GenBank/DDBJ databases">
        <authorList>
            <person name="Gaut B.S."/>
            <person name="Morton B.R."/>
            <person name="Clegg M.T."/>
            <person name="Duvall M.R."/>
        </authorList>
    </citation>
    <scope>NUCLEOTIDE SEQUENCE</scope>
    <source>
        <strain evidence="2">072</strain>
    </source>
</reference>
<dbReference type="AlphaFoldDB" id="A0A2L2FQ96"/>
<accession>A0A2L2FQ96</accession>
<protein>
    <submittedName>
        <fullName evidence="2">Uncharacterized protein</fullName>
    </submittedName>
</protein>
<keyword evidence="1" id="KW-1133">Transmembrane helix</keyword>
<dbReference type="EMBL" id="MG775432">
    <property type="protein sequence ID" value="AVG72810.1"/>
    <property type="molecule type" value="Genomic_DNA"/>
</dbReference>
<keyword evidence="2" id="KW-0496">Mitochondrion</keyword>
<feature type="transmembrane region" description="Helical" evidence="1">
    <location>
        <begin position="259"/>
        <end position="283"/>
    </location>
</feature>
<name>A0A2L2FQ96_TRAHI</name>
<sequence length="284" mass="34078">MTSKFYQFNVATTIMSNFFRFLNRILNKIFSPLFNIFRYFGSLLIYNKYLSTSKFYTNYTMLIHNLFSLFSDVCYKMKTFIKNILQRSKDLICNDSYILRIILCGLLIILISLYSNIGIYFIKLFISFLIFHFIFNKFTFSEYKYIRFIQKAILYIIFTYIVVYLLGWIDISLNKFISYFNFLGDFDLNKFYSYLDTLSLHQEGALFNIIVLLVILLTVFSIIGVFFGNEIIKYFDLENKYPRLNTFFKVRAKLQRYYLMWNIFIALSMIFMALFINILAFSLG</sequence>
<keyword evidence="1" id="KW-0472">Membrane</keyword>
<feature type="transmembrane region" description="Helical" evidence="1">
    <location>
        <begin position="96"/>
        <end position="114"/>
    </location>
</feature>
<geneLocation type="mitochondrion" evidence="2"/>
<feature type="transmembrane region" description="Helical" evidence="1">
    <location>
        <begin position="152"/>
        <end position="169"/>
    </location>
</feature>
<feature type="transmembrane region" description="Helical" evidence="1">
    <location>
        <begin position="205"/>
        <end position="227"/>
    </location>
</feature>
<evidence type="ECO:0000313" key="2">
    <source>
        <dbReference type="EMBL" id="AVG72810.1"/>
    </source>
</evidence>
<feature type="transmembrane region" description="Helical" evidence="1">
    <location>
        <begin position="55"/>
        <end position="75"/>
    </location>
</feature>
<keyword evidence="1" id="KW-0812">Transmembrane</keyword>
<gene>
    <name evidence="2" type="ORF">THMit_0022</name>
</gene>
<feature type="transmembrane region" description="Helical" evidence="1">
    <location>
        <begin position="120"/>
        <end position="140"/>
    </location>
</feature>
<organism evidence="2">
    <name type="scientific">Trametes hirsuta</name>
    <name type="common">White-rot fungus</name>
    <name type="synonym">Coriolus hirsutus</name>
    <dbReference type="NCBI Taxonomy" id="5327"/>
    <lineage>
        <taxon>Eukaryota</taxon>
        <taxon>Fungi</taxon>
        <taxon>Dikarya</taxon>
        <taxon>Basidiomycota</taxon>
        <taxon>Agaricomycotina</taxon>
        <taxon>Agaricomycetes</taxon>
        <taxon>Polyporales</taxon>
        <taxon>Polyporaceae</taxon>
        <taxon>Trametes</taxon>
    </lineage>
</organism>
<evidence type="ECO:0000256" key="1">
    <source>
        <dbReference type="SAM" id="Phobius"/>
    </source>
</evidence>
<proteinExistence type="predicted"/>